<dbReference type="InterPro" id="IPR035424">
    <property type="entry name" value="Antitoxin_RelB"/>
</dbReference>
<evidence type="ECO:0000313" key="1">
    <source>
        <dbReference type="EMBL" id="MBU9713501.1"/>
    </source>
</evidence>
<gene>
    <name evidence="1" type="ORF">KS419_17370</name>
</gene>
<dbReference type="Proteomes" id="UP000784880">
    <property type="component" value="Unassembled WGS sequence"/>
</dbReference>
<dbReference type="EMBL" id="JAHQCS010000141">
    <property type="protein sequence ID" value="MBU9713501.1"/>
    <property type="molecule type" value="Genomic_DNA"/>
</dbReference>
<protein>
    <submittedName>
        <fullName evidence="1">Uncharacterized protein</fullName>
    </submittedName>
</protein>
<sequence>MQGVLKSSDIRRDFSEFVDSVVRDKPRAFTRNRDFILSLSKQHLMDLMANSNVHMEFEEDEYGFSGSLLENPELVAQGDTLEKLIEDMAYKLMDYAQLYYDEFMSLHNSIMRRIAVPIYLSLSMF</sequence>
<name>A0ABS6JIT6_9BACI</name>
<evidence type="ECO:0000313" key="2">
    <source>
        <dbReference type="Proteomes" id="UP000784880"/>
    </source>
</evidence>
<organism evidence="1 2">
    <name type="scientific">Evansella tamaricis</name>
    <dbReference type="NCBI Taxonomy" id="2069301"/>
    <lineage>
        <taxon>Bacteria</taxon>
        <taxon>Bacillati</taxon>
        <taxon>Bacillota</taxon>
        <taxon>Bacilli</taxon>
        <taxon>Bacillales</taxon>
        <taxon>Bacillaceae</taxon>
        <taxon>Evansella</taxon>
    </lineage>
</organism>
<dbReference type="Pfam" id="PF12910">
    <property type="entry name" value="PHD_like"/>
    <property type="match status" value="1"/>
</dbReference>
<reference evidence="1 2" key="1">
    <citation type="submission" date="2021-06" db="EMBL/GenBank/DDBJ databases">
        <title>Bacillus sp. RD4P76, an endophyte from a halophyte.</title>
        <authorList>
            <person name="Sun J.-Q."/>
        </authorList>
    </citation>
    <scope>NUCLEOTIDE SEQUENCE [LARGE SCALE GENOMIC DNA]</scope>
    <source>
        <strain evidence="1 2">CGMCC 1.15917</strain>
    </source>
</reference>
<accession>A0ABS6JIT6</accession>
<comment type="caution">
    <text evidence="1">The sequence shown here is derived from an EMBL/GenBank/DDBJ whole genome shotgun (WGS) entry which is preliminary data.</text>
</comment>
<proteinExistence type="predicted"/>
<keyword evidence="2" id="KW-1185">Reference proteome</keyword>
<dbReference type="RefSeq" id="WP_217067658.1">
    <property type="nucleotide sequence ID" value="NZ_JAHQCS010000141.1"/>
</dbReference>